<dbReference type="PRINTS" id="PR00035">
    <property type="entry name" value="HTHGNTR"/>
</dbReference>
<dbReference type="InterPro" id="IPR028082">
    <property type="entry name" value="Peripla_BP_I"/>
</dbReference>
<dbReference type="SUPFAM" id="SSF53822">
    <property type="entry name" value="Periplasmic binding protein-like I"/>
    <property type="match status" value="1"/>
</dbReference>
<dbReference type="SUPFAM" id="SSF46785">
    <property type="entry name" value="Winged helix' DNA-binding domain"/>
    <property type="match status" value="1"/>
</dbReference>
<organism evidence="5 6">
    <name type="scientific">Pelagicoccus mobilis</name>
    <dbReference type="NCBI Taxonomy" id="415221"/>
    <lineage>
        <taxon>Bacteria</taxon>
        <taxon>Pseudomonadati</taxon>
        <taxon>Verrucomicrobiota</taxon>
        <taxon>Opitutia</taxon>
        <taxon>Puniceicoccales</taxon>
        <taxon>Pelagicoccaceae</taxon>
        <taxon>Pelagicoccus</taxon>
    </lineage>
</organism>
<dbReference type="Gene3D" id="3.40.50.2300">
    <property type="match status" value="2"/>
</dbReference>
<proteinExistence type="predicted"/>
<dbReference type="PANTHER" id="PTHR30146:SF109">
    <property type="entry name" value="HTH-TYPE TRANSCRIPTIONAL REGULATOR GALS"/>
    <property type="match status" value="1"/>
</dbReference>
<dbReference type="EMBL" id="JAENIL010000022">
    <property type="protein sequence ID" value="MBK1877815.1"/>
    <property type="molecule type" value="Genomic_DNA"/>
</dbReference>
<evidence type="ECO:0000256" key="3">
    <source>
        <dbReference type="ARBA" id="ARBA00023163"/>
    </source>
</evidence>
<keyword evidence="6" id="KW-1185">Reference proteome</keyword>
<reference evidence="5" key="1">
    <citation type="submission" date="2021-01" db="EMBL/GenBank/DDBJ databases">
        <title>Modified the classification status of verrucomicrobia.</title>
        <authorList>
            <person name="Feng X."/>
        </authorList>
    </citation>
    <scope>NUCLEOTIDE SEQUENCE</scope>
    <source>
        <strain evidence="5">KCTC 13126</strain>
    </source>
</reference>
<dbReference type="InterPro" id="IPR036390">
    <property type="entry name" value="WH_DNA-bd_sf"/>
</dbReference>
<accession>A0A934RYH3</accession>
<keyword evidence="2" id="KW-0238">DNA-binding</keyword>
<protein>
    <submittedName>
        <fullName evidence="5">GntR family transcriptional regulator</fullName>
    </submittedName>
</protein>
<dbReference type="SMART" id="SM00345">
    <property type="entry name" value="HTH_GNTR"/>
    <property type="match status" value="1"/>
</dbReference>
<evidence type="ECO:0000256" key="1">
    <source>
        <dbReference type="ARBA" id="ARBA00023015"/>
    </source>
</evidence>
<dbReference type="InterPro" id="IPR036388">
    <property type="entry name" value="WH-like_DNA-bd_sf"/>
</dbReference>
<feature type="domain" description="HTH gntR-type" evidence="4">
    <location>
        <begin position="1"/>
        <end position="69"/>
    </location>
</feature>
<evidence type="ECO:0000259" key="4">
    <source>
        <dbReference type="PROSITE" id="PS50949"/>
    </source>
</evidence>
<dbReference type="PROSITE" id="PS50949">
    <property type="entry name" value="HTH_GNTR"/>
    <property type="match status" value="1"/>
</dbReference>
<gene>
    <name evidence="5" type="ORF">JIN87_13135</name>
</gene>
<dbReference type="Pfam" id="PF00392">
    <property type="entry name" value="GntR"/>
    <property type="match status" value="1"/>
</dbReference>
<evidence type="ECO:0000256" key="2">
    <source>
        <dbReference type="ARBA" id="ARBA00023125"/>
    </source>
</evidence>
<dbReference type="InterPro" id="IPR000524">
    <property type="entry name" value="Tscrpt_reg_HTH_GntR"/>
</dbReference>
<name>A0A934RYH3_9BACT</name>
<dbReference type="CDD" id="cd07377">
    <property type="entry name" value="WHTH_GntR"/>
    <property type="match status" value="1"/>
</dbReference>
<dbReference type="Proteomes" id="UP000617628">
    <property type="component" value="Unassembled WGS sequence"/>
</dbReference>
<dbReference type="GO" id="GO:0003700">
    <property type="term" value="F:DNA-binding transcription factor activity"/>
    <property type="evidence" value="ECO:0007669"/>
    <property type="project" value="InterPro"/>
</dbReference>
<dbReference type="RefSeq" id="WP_200356029.1">
    <property type="nucleotide sequence ID" value="NZ_JAENIL010000022.1"/>
</dbReference>
<dbReference type="PANTHER" id="PTHR30146">
    <property type="entry name" value="LACI-RELATED TRANSCRIPTIONAL REPRESSOR"/>
    <property type="match status" value="1"/>
</dbReference>
<evidence type="ECO:0000313" key="6">
    <source>
        <dbReference type="Proteomes" id="UP000617628"/>
    </source>
</evidence>
<dbReference type="GO" id="GO:0000976">
    <property type="term" value="F:transcription cis-regulatory region binding"/>
    <property type="evidence" value="ECO:0007669"/>
    <property type="project" value="TreeGrafter"/>
</dbReference>
<dbReference type="AlphaFoldDB" id="A0A934RYH3"/>
<comment type="caution">
    <text evidence="5">The sequence shown here is derived from an EMBL/GenBank/DDBJ whole genome shotgun (WGS) entry which is preliminary data.</text>
</comment>
<evidence type="ECO:0000313" key="5">
    <source>
        <dbReference type="EMBL" id="MBK1877815.1"/>
    </source>
</evidence>
<dbReference type="Gene3D" id="1.10.10.10">
    <property type="entry name" value="Winged helix-like DNA-binding domain superfamily/Winged helix DNA-binding domain"/>
    <property type="match status" value="1"/>
</dbReference>
<sequence>MKIYRKIERDIVSSILHGDLPVGASLPTEEALRERYGASRVSVRRALDELKRLKIVAATAGRGTEVLARPFGFGCELDFAVLVAPVHSPFFTSMMNELDVLADQHGTVLLYKHDFEGNMLSNPDFYLKLLGMGARNLVLWPHVPHGDWTLLDRLKSVGMNIVVIDQEHETSAADLVALDSSQGMRDIIAKLHDLAAPGPLLMLAHDPELPSENARQQAFRQLAGDGHHITLLPRYEGNSQRDAEVLQHLKSALDSPNPPAGIVCSHGGLGIAASGALERLGSDLPVGTFDYLETMQGHSLIALKQPLKAMAKATFDSLLKQSQSPRKWRASCQRFAGEIIVTEPRL</sequence>
<keyword evidence="1" id="KW-0805">Transcription regulation</keyword>
<keyword evidence="3" id="KW-0804">Transcription</keyword>